<dbReference type="RefSeq" id="WP_013419510.1">
    <property type="nucleotide sequence ID" value="NC_014664.1"/>
</dbReference>
<keyword evidence="4" id="KW-1185">Reference proteome</keyword>
<dbReference type="KEGG" id="rva:Rvan_1881"/>
<dbReference type="AlphaFoldDB" id="E3I085"/>
<gene>
    <name evidence="3" type="ordered locus">Rvan_1881</name>
</gene>
<keyword evidence="2" id="KW-0812">Transmembrane</keyword>
<dbReference type="HOGENOM" id="CLU_1729988_0_0_5"/>
<feature type="region of interest" description="Disordered" evidence="1">
    <location>
        <begin position="114"/>
        <end position="151"/>
    </location>
</feature>
<reference evidence="4" key="1">
    <citation type="journal article" date="2011" name="J. Bacteriol.">
        <title>Genome sequences of eight morphologically diverse alphaproteobacteria.</title>
        <authorList>
            <consortium name="US DOE Joint Genome Institute"/>
            <person name="Brown P.J."/>
            <person name="Kysela D.T."/>
            <person name="Buechlein A."/>
            <person name="Hemmerich C."/>
            <person name="Brun Y.V."/>
        </authorList>
    </citation>
    <scope>NUCLEOTIDE SEQUENCE [LARGE SCALE GENOMIC DNA]</scope>
    <source>
        <strain evidence="4">ATCC 17100 / ATH 3.1.1 / DSM 162 / LMG 4299</strain>
    </source>
</reference>
<evidence type="ECO:0000313" key="3">
    <source>
        <dbReference type="EMBL" id="ADP71120.1"/>
    </source>
</evidence>
<dbReference type="EMBL" id="CP002292">
    <property type="protein sequence ID" value="ADP71120.1"/>
    <property type="molecule type" value="Genomic_DNA"/>
</dbReference>
<evidence type="ECO:0000256" key="1">
    <source>
        <dbReference type="SAM" id="MobiDB-lite"/>
    </source>
</evidence>
<feature type="transmembrane region" description="Helical" evidence="2">
    <location>
        <begin position="14"/>
        <end position="34"/>
    </location>
</feature>
<proteinExistence type="predicted"/>
<sequence length="151" mass="17042">MLVLLRDFLTSNDFTAFLNVIQLGGVLGIGATLWQMGRDREPIAIWVQSDDGRTKLIGTIPRRVLTRAEVTGWISMKAGRPRLDFTRFEPNYSFPDDKVVVPMTAADFELLEKPPHRPKRAPSKGRSFVRLTPSGGSRPRRIPRATRPCLQ</sequence>
<keyword evidence="2" id="KW-1133">Transmembrane helix</keyword>
<accession>E3I085</accession>
<keyword evidence="2" id="KW-0472">Membrane</keyword>
<dbReference type="Proteomes" id="UP000001399">
    <property type="component" value="Chromosome"/>
</dbReference>
<name>E3I085_RHOVT</name>
<evidence type="ECO:0000256" key="2">
    <source>
        <dbReference type="SAM" id="Phobius"/>
    </source>
</evidence>
<evidence type="ECO:0000313" key="4">
    <source>
        <dbReference type="Proteomes" id="UP000001399"/>
    </source>
</evidence>
<protein>
    <submittedName>
        <fullName evidence="3">Uncharacterized protein</fullName>
    </submittedName>
</protein>
<organism evidence="3 4">
    <name type="scientific">Rhodomicrobium vannielii (strain ATCC 17100 / DSM 162 / LMG 4299 / NCIMB 10020 / ATH 3.1.1)</name>
    <dbReference type="NCBI Taxonomy" id="648757"/>
    <lineage>
        <taxon>Bacteria</taxon>
        <taxon>Pseudomonadati</taxon>
        <taxon>Pseudomonadota</taxon>
        <taxon>Alphaproteobacteria</taxon>
        <taxon>Hyphomicrobiales</taxon>
        <taxon>Hyphomicrobiaceae</taxon>
        <taxon>Rhodomicrobium</taxon>
    </lineage>
</organism>